<reference evidence="3 4" key="1">
    <citation type="submission" date="2017-04" db="EMBL/GenBank/DDBJ databases">
        <title>Genome Sequence of the Model Brown-Rot Fungus Postia placenta SB12.</title>
        <authorList>
            <consortium name="DOE Joint Genome Institute"/>
            <person name="Gaskell J."/>
            <person name="Kersten P."/>
            <person name="Larrondo L.F."/>
            <person name="Canessa P."/>
            <person name="Martinez D."/>
            <person name="Hibbett D."/>
            <person name="Schmoll M."/>
            <person name="Kubicek C.P."/>
            <person name="Martinez A.T."/>
            <person name="Yadav J."/>
            <person name="Master E."/>
            <person name="Magnuson J.K."/>
            <person name="James T."/>
            <person name="Yaver D."/>
            <person name="Berka R."/>
            <person name="Labutti K."/>
            <person name="Lipzen A."/>
            <person name="Aerts A."/>
            <person name="Barry K."/>
            <person name="Henrissat B."/>
            <person name="Blanchette R."/>
            <person name="Grigoriev I."/>
            <person name="Cullen D."/>
        </authorList>
    </citation>
    <scope>NUCLEOTIDE SEQUENCE [LARGE SCALE GENOMIC DNA]</scope>
    <source>
        <strain evidence="3 4">MAD-698-R-SB12</strain>
    </source>
</reference>
<dbReference type="PROSITE" id="PS50011">
    <property type="entry name" value="PROTEIN_KINASE_DOM"/>
    <property type="match status" value="1"/>
</dbReference>
<evidence type="ECO:0000313" key="4">
    <source>
        <dbReference type="Proteomes" id="UP000194127"/>
    </source>
</evidence>
<evidence type="ECO:0000313" key="3">
    <source>
        <dbReference type="EMBL" id="OSX60564.1"/>
    </source>
</evidence>
<dbReference type="GeneID" id="36331148"/>
<dbReference type="EMBL" id="KZ110600">
    <property type="protein sequence ID" value="OSX60564.1"/>
    <property type="molecule type" value="Genomic_DNA"/>
</dbReference>
<keyword evidence="1" id="KW-1133">Transmembrane helix</keyword>
<dbReference type="SUPFAM" id="SSF56112">
    <property type="entry name" value="Protein kinase-like (PK-like)"/>
    <property type="match status" value="1"/>
</dbReference>
<dbReference type="GO" id="GO:0005524">
    <property type="term" value="F:ATP binding"/>
    <property type="evidence" value="ECO:0007669"/>
    <property type="project" value="InterPro"/>
</dbReference>
<keyword evidence="1" id="KW-0472">Membrane</keyword>
<accession>A0A1X6MW15</accession>
<keyword evidence="4" id="KW-1185">Reference proteome</keyword>
<gene>
    <name evidence="3" type="ORF">POSPLADRAFT_1148567</name>
</gene>
<dbReference type="Proteomes" id="UP000194127">
    <property type="component" value="Unassembled WGS sequence"/>
</dbReference>
<feature type="transmembrane region" description="Helical" evidence="1">
    <location>
        <begin position="292"/>
        <end position="310"/>
    </location>
</feature>
<dbReference type="OrthoDB" id="5987198at2759"/>
<proteinExistence type="predicted"/>
<keyword evidence="1" id="KW-0812">Transmembrane</keyword>
<protein>
    <recommendedName>
        <fullName evidence="2">Protein kinase domain-containing protein</fullName>
    </recommendedName>
</protein>
<dbReference type="STRING" id="670580.A0A1X6MW15"/>
<evidence type="ECO:0000256" key="1">
    <source>
        <dbReference type="SAM" id="Phobius"/>
    </source>
</evidence>
<evidence type="ECO:0000259" key="2">
    <source>
        <dbReference type="PROSITE" id="PS50011"/>
    </source>
</evidence>
<feature type="domain" description="Protein kinase" evidence="2">
    <location>
        <begin position="1"/>
        <end position="272"/>
    </location>
</feature>
<name>A0A1X6MW15_9APHY</name>
<dbReference type="Gene3D" id="1.10.510.10">
    <property type="entry name" value="Transferase(Phosphotransferase) domain 1"/>
    <property type="match status" value="1"/>
</dbReference>
<organism evidence="3 4">
    <name type="scientific">Postia placenta MAD-698-R-SB12</name>
    <dbReference type="NCBI Taxonomy" id="670580"/>
    <lineage>
        <taxon>Eukaryota</taxon>
        <taxon>Fungi</taxon>
        <taxon>Dikarya</taxon>
        <taxon>Basidiomycota</taxon>
        <taxon>Agaricomycotina</taxon>
        <taxon>Agaricomycetes</taxon>
        <taxon>Polyporales</taxon>
        <taxon>Adustoporiaceae</taxon>
        <taxon>Rhodonia</taxon>
    </lineage>
</organism>
<dbReference type="AlphaFoldDB" id="A0A1X6MW15"/>
<sequence length="477" mass="53946">MFTTWEDADKHATEVEQILDISQACQPELNNFFSARGASTLPSEKETFPAVASAVGSKGTAASSAPIDDEDESILYMVMPFLQLIDSPPFEIPQEVTELVDQLLEDKIEITSKGLVFLHEQGVAHHDCAYKNIMMDASAMYPRGFHPIRENLLPNTQTAAPHYSRIDVPVKYYYVDFGISSHIPPDAENRLVVGVASRDQEVPKLSRRKKPYDPFKVDIFMIGNLFCHYFHDVFSNVEFLEPLIVSMMRHDPALRPSADEALAQWKSIRPVFGGFPVRWRLIPRGALWPKHLFLGIVGLLSTIIHAMYWLTTFGISMQGYSRSELGFCARQHICWAGNHIKQAWSTIGSSTTTHGKPTAFVQHFNHFTKRTYFEYLKRLVSSKHLTFSITTIRSAVTKFHIHVTLINDPYSSRCIGQESSRDVDDESDNLDLQRHSSIAASFDPGVDFMRIQLTRLPCDGDLVLYVLFQARCAGHAM</sequence>
<dbReference type="GO" id="GO:0004672">
    <property type="term" value="F:protein kinase activity"/>
    <property type="evidence" value="ECO:0007669"/>
    <property type="project" value="InterPro"/>
</dbReference>
<dbReference type="InterPro" id="IPR011009">
    <property type="entry name" value="Kinase-like_dom_sf"/>
</dbReference>
<dbReference type="InterPro" id="IPR000719">
    <property type="entry name" value="Prot_kinase_dom"/>
</dbReference>
<dbReference type="RefSeq" id="XP_024337358.1">
    <property type="nucleotide sequence ID" value="XM_024486199.1"/>
</dbReference>